<dbReference type="Gene3D" id="1.10.287.130">
    <property type="match status" value="1"/>
</dbReference>
<evidence type="ECO:0000256" key="10">
    <source>
        <dbReference type="SAM" id="Phobius"/>
    </source>
</evidence>
<dbReference type="InterPro" id="IPR050980">
    <property type="entry name" value="2C_sensor_his_kinase"/>
</dbReference>
<keyword evidence="10" id="KW-0472">Membrane</keyword>
<feature type="transmembrane region" description="Helical" evidence="10">
    <location>
        <begin position="21"/>
        <end position="44"/>
    </location>
</feature>
<dbReference type="InterPro" id="IPR005467">
    <property type="entry name" value="His_kinase_dom"/>
</dbReference>
<keyword evidence="10" id="KW-1133">Transmembrane helix</keyword>
<dbReference type="EC" id="2.7.13.3" evidence="3"/>
<dbReference type="EMBL" id="FMSH01000468">
    <property type="protein sequence ID" value="SCU93434.1"/>
    <property type="molecule type" value="Genomic_DNA"/>
</dbReference>
<dbReference type="Gene3D" id="6.10.340.10">
    <property type="match status" value="1"/>
</dbReference>
<evidence type="ECO:0000256" key="6">
    <source>
        <dbReference type="ARBA" id="ARBA00022679"/>
    </source>
</evidence>
<dbReference type="RefSeq" id="WP_340529339.1">
    <property type="nucleotide sequence ID" value="NZ_FMSH01000468.1"/>
</dbReference>
<dbReference type="InterPro" id="IPR036097">
    <property type="entry name" value="HisK_dim/P_sf"/>
</dbReference>
<name>A0A1K0JMU3_CUPNE</name>
<proteinExistence type="predicted"/>
<dbReference type="Gene3D" id="3.30.565.10">
    <property type="entry name" value="Histidine kinase-like ATPase, C-terminal domain"/>
    <property type="match status" value="1"/>
</dbReference>
<dbReference type="InterPro" id="IPR003594">
    <property type="entry name" value="HATPase_dom"/>
</dbReference>
<keyword evidence="6" id="KW-0808">Transferase</keyword>
<dbReference type="AlphaFoldDB" id="A0A1K0JMU3"/>
<dbReference type="Pfam" id="PF02518">
    <property type="entry name" value="HATPase_c"/>
    <property type="match status" value="1"/>
</dbReference>
<dbReference type="SMART" id="SM00304">
    <property type="entry name" value="HAMP"/>
    <property type="match status" value="1"/>
</dbReference>
<evidence type="ECO:0000256" key="7">
    <source>
        <dbReference type="ARBA" id="ARBA00022741"/>
    </source>
</evidence>
<dbReference type="PROSITE" id="PS50885">
    <property type="entry name" value="HAMP"/>
    <property type="match status" value="1"/>
</dbReference>
<keyword evidence="7" id="KW-0547">Nucleotide-binding</keyword>
<dbReference type="GO" id="GO:0005886">
    <property type="term" value="C:plasma membrane"/>
    <property type="evidence" value="ECO:0007669"/>
    <property type="project" value="UniProtKB-SubCell"/>
</dbReference>
<dbReference type="PROSITE" id="PS50109">
    <property type="entry name" value="HIS_KIN"/>
    <property type="match status" value="1"/>
</dbReference>
<dbReference type="SMART" id="SM00388">
    <property type="entry name" value="HisKA"/>
    <property type="match status" value="1"/>
</dbReference>
<dbReference type="GO" id="GO:0005524">
    <property type="term" value="F:ATP binding"/>
    <property type="evidence" value="ECO:0007669"/>
    <property type="project" value="UniProtKB-KW"/>
</dbReference>
<comment type="subcellular location">
    <subcellularLocation>
        <location evidence="2">Cell membrane</location>
        <topology evidence="2">Multi-pass membrane protein</topology>
    </subcellularLocation>
</comment>
<organism evidence="13">
    <name type="scientific">Cupriavidus necator</name>
    <name type="common">Alcaligenes eutrophus</name>
    <name type="synonym">Ralstonia eutropha</name>
    <dbReference type="NCBI Taxonomy" id="106590"/>
    <lineage>
        <taxon>Bacteria</taxon>
        <taxon>Pseudomonadati</taxon>
        <taxon>Pseudomonadota</taxon>
        <taxon>Betaproteobacteria</taxon>
        <taxon>Burkholderiales</taxon>
        <taxon>Burkholderiaceae</taxon>
        <taxon>Cupriavidus</taxon>
    </lineage>
</organism>
<dbReference type="PANTHER" id="PTHR44936">
    <property type="entry name" value="SENSOR PROTEIN CREC"/>
    <property type="match status" value="1"/>
</dbReference>
<dbReference type="InterPro" id="IPR003661">
    <property type="entry name" value="HisK_dim/P_dom"/>
</dbReference>
<evidence type="ECO:0000256" key="1">
    <source>
        <dbReference type="ARBA" id="ARBA00000085"/>
    </source>
</evidence>
<dbReference type="InterPro" id="IPR003660">
    <property type="entry name" value="HAMP_dom"/>
</dbReference>
<dbReference type="SUPFAM" id="SSF47384">
    <property type="entry name" value="Homodimeric domain of signal transducing histidine kinase"/>
    <property type="match status" value="1"/>
</dbReference>
<feature type="domain" description="Histidine kinase" evidence="11">
    <location>
        <begin position="259"/>
        <end position="469"/>
    </location>
</feature>
<evidence type="ECO:0000256" key="5">
    <source>
        <dbReference type="ARBA" id="ARBA00022553"/>
    </source>
</evidence>
<gene>
    <name evidence="13" type="ORF">CNECB9_520003</name>
</gene>
<evidence type="ECO:0000313" key="13">
    <source>
        <dbReference type="EMBL" id="SCU93434.1"/>
    </source>
</evidence>
<dbReference type="PRINTS" id="PR00344">
    <property type="entry name" value="BCTRLSENSOR"/>
</dbReference>
<dbReference type="Pfam" id="PF00512">
    <property type="entry name" value="HisKA"/>
    <property type="match status" value="1"/>
</dbReference>
<evidence type="ECO:0000256" key="3">
    <source>
        <dbReference type="ARBA" id="ARBA00012438"/>
    </source>
</evidence>
<dbReference type="CDD" id="cd06225">
    <property type="entry name" value="HAMP"/>
    <property type="match status" value="1"/>
</dbReference>
<accession>A0A1K0JMU3</accession>
<dbReference type="InterPro" id="IPR036890">
    <property type="entry name" value="HATPase_C_sf"/>
</dbReference>
<dbReference type="SUPFAM" id="SSF158472">
    <property type="entry name" value="HAMP domain-like"/>
    <property type="match status" value="1"/>
</dbReference>
<reference evidence="13" key="1">
    <citation type="submission" date="2016-09" db="EMBL/GenBank/DDBJ databases">
        <authorList>
            <person name="Capua I."/>
            <person name="De Benedictis P."/>
            <person name="Joannis T."/>
            <person name="Lombin L.H."/>
            <person name="Cattoli G."/>
        </authorList>
    </citation>
    <scope>NUCLEOTIDE SEQUENCE</scope>
    <source>
        <strain evidence="13">B9</strain>
    </source>
</reference>
<keyword evidence="8 13" id="KW-0418">Kinase</keyword>
<evidence type="ECO:0000256" key="9">
    <source>
        <dbReference type="ARBA" id="ARBA00022840"/>
    </source>
</evidence>
<evidence type="ECO:0000256" key="4">
    <source>
        <dbReference type="ARBA" id="ARBA00022475"/>
    </source>
</evidence>
<dbReference type="CDD" id="cd00082">
    <property type="entry name" value="HisKA"/>
    <property type="match status" value="1"/>
</dbReference>
<feature type="domain" description="HAMP" evidence="12">
    <location>
        <begin position="196"/>
        <end position="251"/>
    </location>
</feature>
<dbReference type="SUPFAM" id="SSF55874">
    <property type="entry name" value="ATPase domain of HSP90 chaperone/DNA topoisomerase II/histidine kinase"/>
    <property type="match status" value="1"/>
</dbReference>
<dbReference type="Pfam" id="PF00672">
    <property type="entry name" value="HAMP"/>
    <property type="match status" value="1"/>
</dbReference>
<dbReference type="SMART" id="SM00387">
    <property type="entry name" value="HATPase_c"/>
    <property type="match status" value="1"/>
</dbReference>
<evidence type="ECO:0000259" key="12">
    <source>
        <dbReference type="PROSITE" id="PS50885"/>
    </source>
</evidence>
<evidence type="ECO:0000256" key="8">
    <source>
        <dbReference type="ARBA" id="ARBA00022777"/>
    </source>
</evidence>
<protein>
    <recommendedName>
        <fullName evidence="3">histidine kinase</fullName>
        <ecNumber evidence="3">2.7.13.3</ecNumber>
    </recommendedName>
</protein>
<evidence type="ECO:0000256" key="2">
    <source>
        <dbReference type="ARBA" id="ARBA00004651"/>
    </source>
</evidence>
<evidence type="ECO:0000259" key="11">
    <source>
        <dbReference type="PROSITE" id="PS50109"/>
    </source>
</evidence>
<keyword evidence="4" id="KW-1003">Cell membrane</keyword>
<keyword evidence="10" id="KW-0812">Transmembrane</keyword>
<comment type="catalytic activity">
    <reaction evidence="1">
        <text>ATP + protein L-histidine = ADP + protein N-phospho-L-histidine.</text>
        <dbReference type="EC" id="2.7.13.3"/>
    </reaction>
</comment>
<dbReference type="InterPro" id="IPR004358">
    <property type="entry name" value="Sig_transdc_His_kin-like_C"/>
</dbReference>
<keyword evidence="9" id="KW-0067">ATP-binding</keyword>
<sequence length="482" mass="52599">MNWRRRVRALFPLPLFWRNFLTFWLGMAAIVGIGMALTAAVAWYRFDALDGLSPAALTEDALEVAQTQGRPGLRRWLRAMDSHASALDIYIVDDKLQELLGRPLPARLRNRLADRLVPMWRAGLIGHAVAHVPRPGARVSWWDPQPIALPQGGELLMLFLPFDSSRWEVLSLSPVVLSLGLFALAVSAPLCWALTRHVTGPVRRLREATQALADGELAARTPPVLARRADELGQLARAFDAMADRLQRLMDWREQLLRNIAHELRSPLGRLRLSLELARRRDTTLDLQFARIERETERLDALVERTLQLARLHAMAPVRGPIDLAELVDVIVTDARFEAAARGVAIRWTPPDELIVEADAAALGSAIENILRNAIRYTDATAPVTVTLQADETAIRIDIVDGGPGVPQGALASLFEPFYRVRSGPGHPTGAGLGLSIAQAGIAAHGGTVSARNVAPRGLAVQVCLPRRTCGGAVGAAETSTS</sequence>
<keyword evidence="5" id="KW-0597">Phosphoprotein</keyword>
<dbReference type="GO" id="GO:0000155">
    <property type="term" value="F:phosphorelay sensor kinase activity"/>
    <property type="evidence" value="ECO:0007669"/>
    <property type="project" value="InterPro"/>
</dbReference>
<dbReference type="PANTHER" id="PTHR44936:SF10">
    <property type="entry name" value="SENSOR PROTEIN RSTB"/>
    <property type="match status" value="1"/>
</dbReference>